<feature type="domain" description="RNase III" evidence="7">
    <location>
        <begin position="1268"/>
        <end position="1452"/>
    </location>
</feature>
<keyword evidence="3" id="KW-0378">Hydrolase</keyword>
<reference evidence="12" key="2">
    <citation type="submission" date="2015-01" db="EMBL/GenBank/DDBJ databases">
        <title>Evolutionary Origins and Diversification of the Mycorrhizal Mutualists.</title>
        <authorList>
            <consortium name="DOE Joint Genome Institute"/>
            <consortium name="Mycorrhizal Genomics Consortium"/>
            <person name="Kohler A."/>
            <person name="Kuo A."/>
            <person name="Nagy L.G."/>
            <person name="Floudas D."/>
            <person name="Copeland A."/>
            <person name="Barry K.W."/>
            <person name="Cichocki N."/>
            <person name="Veneault-Fourrey C."/>
            <person name="LaButti K."/>
            <person name="Lindquist E.A."/>
            <person name="Lipzen A."/>
            <person name="Lundell T."/>
            <person name="Morin E."/>
            <person name="Murat C."/>
            <person name="Riley R."/>
            <person name="Ohm R."/>
            <person name="Sun H."/>
            <person name="Tunlid A."/>
            <person name="Henrissat B."/>
            <person name="Grigoriev I.V."/>
            <person name="Hibbett D.S."/>
            <person name="Martin F."/>
        </authorList>
    </citation>
    <scope>NUCLEOTIDE SEQUENCE [LARGE SCALE GENOMIC DNA]</scope>
    <source>
        <strain evidence="12">Marx 270</strain>
    </source>
</reference>
<keyword evidence="12" id="KW-1185">Reference proteome</keyword>
<feature type="domain" description="Dicer dsRNA-binding fold" evidence="10">
    <location>
        <begin position="673"/>
        <end position="785"/>
    </location>
</feature>
<keyword evidence="4" id="KW-0347">Helicase</keyword>
<dbReference type="Pfam" id="PF00271">
    <property type="entry name" value="Helicase_C"/>
    <property type="match status" value="1"/>
</dbReference>
<dbReference type="OrthoDB" id="416741at2759"/>
<evidence type="ECO:0000256" key="6">
    <source>
        <dbReference type="PROSITE-ProRule" id="PRU00657"/>
    </source>
</evidence>
<evidence type="ECO:0000259" key="9">
    <source>
        <dbReference type="PROSITE" id="PS51194"/>
    </source>
</evidence>
<dbReference type="PANTHER" id="PTHR14950">
    <property type="entry name" value="DICER-RELATED"/>
    <property type="match status" value="1"/>
</dbReference>
<dbReference type="SUPFAM" id="SSF54768">
    <property type="entry name" value="dsRNA-binding domain-like"/>
    <property type="match status" value="1"/>
</dbReference>
<dbReference type="STRING" id="870435.A0A0C3NZ30"/>
<dbReference type="InterPro" id="IPR011545">
    <property type="entry name" value="DEAD/DEAH_box_helicase_dom"/>
</dbReference>
<dbReference type="PANTHER" id="PTHR14950:SF37">
    <property type="entry name" value="ENDORIBONUCLEASE DICER"/>
    <property type="match status" value="1"/>
</dbReference>
<keyword evidence="1" id="KW-0677">Repeat</keyword>
<dbReference type="InterPro" id="IPR038248">
    <property type="entry name" value="Dicer_dimer_sf"/>
</dbReference>
<dbReference type="GO" id="GO:0005524">
    <property type="term" value="F:ATP binding"/>
    <property type="evidence" value="ECO:0007669"/>
    <property type="project" value="UniProtKB-KW"/>
</dbReference>
<gene>
    <name evidence="11" type="ORF">M404DRAFT_493611</name>
</gene>
<dbReference type="CDD" id="cd18034">
    <property type="entry name" value="DEXHc_dicer"/>
    <property type="match status" value="1"/>
</dbReference>
<sequence length="1560" mass="176848">MYSLNSFRLRRSQRPSGLESHARIRGFLSRVGCSRPSKERPRWLFKRLRLSCERLTLHRYHSHHLHIDTHCHPLASMKHVPQPTSTPPSDNVVTRSYQLEMLEASLIENIIVAQDTGSGKTHIAVLRIKTECERQPHKVSWFVAPTVTLCEQQHDVISKAIGLVGLIHGGLEPKQWTDPELWNTVMKNNRVIVSTPQVLLDALSHGYVSLGKQIALLVFDEAHHAVDNHPMNCIMRDHYFSLPVRQPAMSSSHGPVREERPMVLGLTASPMFGGDDVAEAFRKLEMNLDSVIRRPRRHLENLADYVHRPTFRHVTYSQHAHYCTCHLASPNLQALKRVVGAMDIEQDPYVLGLRENLRNRPPGPERQRLDQKLSKVIHKEDSYTHKGLRNLEKTAHDICYDLGPWASDWFVQEVVDHALQSASPYSEIISAWQHKEKAYLIEHLNKIKLSLVPPDPETIDFRISDKVQALLRTLAEEKARSESSNEPYSGLLFVTRRDAVLALSGILKCHPRTRDVFRIGTLVGTSESSYRTALLDITRKMVSKSQSDTLTEFRSGDVNLVVATAVAEEGLDIQACGNVIRWDLPSNMASWVQSRGRARRKRSSFVLMFEAGFDDSRVGEFEAQERAMEEMYNKEREKIGATARQLGLEVDGEDTDTVFRVESTGAVLTLSAAISHLNHFCSILPTTRHENYQPLYDIDPPDMPEGWHSFESRREDILPWQGPFGCTLTLPKVIDAKLRVHVVERVHLSKRSAYQHAAFQAYVALYRAGLLNDHLLPLVSVKERVLDEDEQLLRALIDKRSGLASVARQLNPWQPTEVRDTWWSADITVHGLPSLTLFAQVEMPTLNNDTRLTLYHPVKGPLKVTISPAKLVELAAEDGEMARHCTRRLFWTRVGSRMTWEHLDFAYLFMSFADPNAAVWEGRREWCKSENGDVDSERVLLANAESFGKVYNYPSDIAYVREGPHGKACRFIGWQFEKLSPEDEEELRTSRKYSRIEDLQVTYPLLIVEPLPKKIDLLLQRPVAKPGKHTIVIPKYCCVELCSPAECEYSYMLPSILRHLTVVMTVESLRRTLFVKTPGLASIPTSLLIPAITAPAADDHINYQRLESLGDAVLKFVVAVNLMAQYPLWPEGYLTQRKDQTVNNGRLAKAATKVALYKWIIRTKFTPRKYTPLYLTEPIDVSRMEVPPSEEPVAESGKSNNETEQLSTKMLADVVESLIGAAYLHGGFNLGIECARLFQLGLSLTGLEDNVEKILGRVEPSADLSGQLVHVERMIGYTFQRKLLLVEALTHASYHFDTQTVSYERMEFLGDALLDMFVIDYLYHFPGRAFTPGQMHIFKAATVNTYSLAYRCLQLSVEVDASMPMPGAGGRITLQHKTNRVHLYQCLLHSSTVVLEDQKLSFRRFENYSAEIEEALNVGKVFPWAALTRLQPPKFLSDMIESIIGAVYLDSGGNIETVRTLLRTLGIMDCLERVVREKVDVLHPVSRLGIWVSQQHKQINYEFKNEKGNVVCTIKVEGLESVQAEAEKRGRASQEEARFAAAEKAIAEWGVGDMWSISKL</sequence>
<dbReference type="Pfam" id="PF00636">
    <property type="entry name" value="Ribonuclease_3"/>
    <property type="match status" value="2"/>
</dbReference>
<evidence type="ECO:0000256" key="3">
    <source>
        <dbReference type="ARBA" id="ARBA00022801"/>
    </source>
</evidence>
<dbReference type="InterPro" id="IPR036389">
    <property type="entry name" value="RNase_III_sf"/>
</dbReference>
<evidence type="ECO:0000259" key="10">
    <source>
        <dbReference type="PROSITE" id="PS51327"/>
    </source>
</evidence>
<keyword evidence="2" id="KW-0547">Nucleotide-binding</keyword>
<dbReference type="PROSITE" id="PS51192">
    <property type="entry name" value="HELICASE_ATP_BIND_1"/>
    <property type="match status" value="1"/>
</dbReference>
<dbReference type="SUPFAM" id="SSF69065">
    <property type="entry name" value="RNase III domain-like"/>
    <property type="match status" value="2"/>
</dbReference>
<feature type="domain" description="Helicase C-terminal" evidence="9">
    <location>
        <begin position="466"/>
        <end position="647"/>
    </location>
</feature>
<dbReference type="PROSITE" id="PS50142">
    <property type="entry name" value="RNASE_3_2"/>
    <property type="match status" value="2"/>
</dbReference>
<dbReference type="Gene3D" id="1.10.1520.10">
    <property type="entry name" value="Ribonuclease III domain"/>
    <property type="match status" value="2"/>
</dbReference>
<dbReference type="HOGENOM" id="CLU_000907_4_6_1"/>
<dbReference type="GO" id="GO:0004386">
    <property type="term" value="F:helicase activity"/>
    <property type="evidence" value="ECO:0007669"/>
    <property type="project" value="UniProtKB-KW"/>
</dbReference>
<keyword evidence="6" id="KW-0694">RNA-binding</keyword>
<evidence type="ECO:0000259" key="8">
    <source>
        <dbReference type="PROSITE" id="PS51192"/>
    </source>
</evidence>
<dbReference type="InterPro" id="IPR001650">
    <property type="entry name" value="Helicase_C-like"/>
</dbReference>
<dbReference type="GO" id="GO:0005634">
    <property type="term" value="C:nucleus"/>
    <property type="evidence" value="ECO:0007669"/>
    <property type="project" value="TreeGrafter"/>
</dbReference>
<feature type="domain" description="Helicase ATP-binding" evidence="8">
    <location>
        <begin position="101"/>
        <end position="288"/>
    </location>
</feature>
<reference evidence="11 12" key="1">
    <citation type="submission" date="2014-04" db="EMBL/GenBank/DDBJ databases">
        <authorList>
            <consortium name="DOE Joint Genome Institute"/>
            <person name="Kuo A."/>
            <person name="Kohler A."/>
            <person name="Costa M.D."/>
            <person name="Nagy L.G."/>
            <person name="Floudas D."/>
            <person name="Copeland A."/>
            <person name="Barry K.W."/>
            <person name="Cichocki N."/>
            <person name="Veneault-Fourrey C."/>
            <person name="LaButti K."/>
            <person name="Lindquist E.A."/>
            <person name="Lipzen A."/>
            <person name="Lundell T."/>
            <person name="Morin E."/>
            <person name="Murat C."/>
            <person name="Sun H."/>
            <person name="Tunlid A."/>
            <person name="Henrissat B."/>
            <person name="Grigoriev I.V."/>
            <person name="Hibbett D.S."/>
            <person name="Martin F."/>
            <person name="Nordberg H.P."/>
            <person name="Cantor M.N."/>
            <person name="Hua S.X."/>
        </authorList>
    </citation>
    <scope>NUCLEOTIDE SEQUENCE [LARGE SCALE GENOMIC DNA]</scope>
    <source>
        <strain evidence="11 12">Marx 270</strain>
    </source>
</reference>
<dbReference type="PROSITE" id="PS00517">
    <property type="entry name" value="RNASE_3_1"/>
    <property type="match status" value="1"/>
</dbReference>
<dbReference type="InterPro" id="IPR005034">
    <property type="entry name" value="Dicer_dimerisation"/>
</dbReference>
<name>A0A0C3NZ30_PISTI</name>
<dbReference type="GO" id="GO:0003723">
    <property type="term" value="F:RNA binding"/>
    <property type="evidence" value="ECO:0007669"/>
    <property type="project" value="UniProtKB-UniRule"/>
</dbReference>
<dbReference type="SMART" id="SM00490">
    <property type="entry name" value="HELICc"/>
    <property type="match status" value="1"/>
</dbReference>
<evidence type="ECO:0000256" key="1">
    <source>
        <dbReference type="ARBA" id="ARBA00022737"/>
    </source>
</evidence>
<dbReference type="CDD" id="cd00593">
    <property type="entry name" value="RIBOc"/>
    <property type="match status" value="2"/>
</dbReference>
<dbReference type="SMART" id="SM00487">
    <property type="entry name" value="DEXDc"/>
    <property type="match status" value="1"/>
</dbReference>
<dbReference type="InParanoid" id="A0A0C3NZ30"/>
<dbReference type="Gene3D" id="3.40.50.300">
    <property type="entry name" value="P-loop containing nucleotide triphosphate hydrolases"/>
    <property type="match status" value="2"/>
</dbReference>
<keyword evidence="5" id="KW-0067">ATP-binding</keyword>
<dbReference type="SMART" id="SM00535">
    <property type="entry name" value="RIBOc"/>
    <property type="match status" value="2"/>
</dbReference>
<dbReference type="Pfam" id="PF00270">
    <property type="entry name" value="DEAD"/>
    <property type="match status" value="1"/>
</dbReference>
<dbReference type="PROSITE" id="PS51194">
    <property type="entry name" value="HELICASE_CTER"/>
    <property type="match status" value="1"/>
</dbReference>
<dbReference type="PROSITE" id="PS51327">
    <property type="entry name" value="DICER_DSRBF"/>
    <property type="match status" value="1"/>
</dbReference>
<dbReference type="SUPFAM" id="SSF52540">
    <property type="entry name" value="P-loop containing nucleoside triphosphate hydrolases"/>
    <property type="match status" value="1"/>
</dbReference>
<evidence type="ECO:0000313" key="12">
    <source>
        <dbReference type="Proteomes" id="UP000054217"/>
    </source>
</evidence>
<evidence type="ECO:0008006" key="13">
    <source>
        <dbReference type="Google" id="ProtNLM"/>
    </source>
</evidence>
<protein>
    <recommendedName>
        <fullName evidence="13">Dicer-like protein 2</fullName>
    </recommendedName>
</protein>
<dbReference type="InterPro" id="IPR014001">
    <property type="entry name" value="Helicase_ATP-bd"/>
</dbReference>
<dbReference type="Pfam" id="PF03368">
    <property type="entry name" value="Dicer_dimer"/>
    <property type="match status" value="1"/>
</dbReference>
<evidence type="ECO:0000313" key="11">
    <source>
        <dbReference type="EMBL" id="KIO06095.1"/>
    </source>
</evidence>
<proteinExistence type="inferred from homology"/>
<dbReference type="InterPro" id="IPR027417">
    <property type="entry name" value="P-loop_NTPase"/>
</dbReference>
<comment type="similarity">
    <text evidence="6">Belongs to the helicase family. Dicer subfamily.</text>
</comment>
<dbReference type="GO" id="GO:0004525">
    <property type="term" value="F:ribonuclease III activity"/>
    <property type="evidence" value="ECO:0007669"/>
    <property type="project" value="InterPro"/>
</dbReference>
<dbReference type="GO" id="GO:0030422">
    <property type="term" value="P:siRNA processing"/>
    <property type="evidence" value="ECO:0007669"/>
    <property type="project" value="TreeGrafter"/>
</dbReference>
<evidence type="ECO:0000256" key="4">
    <source>
        <dbReference type="ARBA" id="ARBA00022806"/>
    </source>
</evidence>
<dbReference type="EMBL" id="KN831964">
    <property type="protein sequence ID" value="KIO06095.1"/>
    <property type="molecule type" value="Genomic_DNA"/>
</dbReference>
<evidence type="ECO:0000259" key="7">
    <source>
        <dbReference type="PROSITE" id="PS50142"/>
    </source>
</evidence>
<dbReference type="Proteomes" id="UP000054217">
    <property type="component" value="Unassembled WGS sequence"/>
</dbReference>
<accession>A0A0C3NZ30</accession>
<evidence type="ECO:0000256" key="2">
    <source>
        <dbReference type="ARBA" id="ARBA00022741"/>
    </source>
</evidence>
<dbReference type="Gene3D" id="3.30.160.380">
    <property type="entry name" value="Dicer dimerisation domain"/>
    <property type="match status" value="1"/>
</dbReference>
<feature type="domain" description="RNase III" evidence="7">
    <location>
        <begin position="1066"/>
        <end position="1227"/>
    </location>
</feature>
<evidence type="ECO:0000256" key="5">
    <source>
        <dbReference type="ARBA" id="ARBA00022840"/>
    </source>
</evidence>
<dbReference type="InterPro" id="IPR000999">
    <property type="entry name" value="RNase_III_dom"/>
</dbReference>
<organism evidence="11 12">
    <name type="scientific">Pisolithus tinctorius Marx 270</name>
    <dbReference type="NCBI Taxonomy" id="870435"/>
    <lineage>
        <taxon>Eukaryota</taxon>
        <taxon>Fungi</taxon>
        <taxon>Dikarya</taxon>
        <taxon>Basidiomycota</taxon>
        <taxon>Agaricomycotina</taxon>
        <taxon>Agaricomycetes</taxon>
        <taxon>Agaricomycetidae</taxon>
        <taxon>Boletales</taxon>
        <taxon>Sclerodermatineae</taxon>
        <taxon>Pisolithaceae</taxon>
        <taxon>Pisolithus</taxon>
    </lineage>
</organism>
<dbReference type="GO" id="GO:0005737">
    <property type="term" value="C:cytoplasm"/>
    <property type="evidence" value="ECO:0007669"/>
    <property type="project" value="TreeGrafter"/>
</dbReference>